<reference evidence="2 3" key="1">
    <citation type="journal article" date="2016" name="Fungal Biol.">
        <title>The genome of Xylona heveae provides a window into fungal endophytism.</title>
        <authorList>
            <person name="Gazis R."/>
            <person name="Kuo A."/>
            <person name="Riley R."/>
            <person name="LaButti K."/>
            <person name="Lipzen A."/>
            <person name="Lin J."/>
            <person name="Amirebrahimi M."/>
            <person name="Hesse C.N."/>
            <person name="Spatafora J.W."/>
            <person name="Henrissat B."/>
            <person name="Hainaut M."/>
            <person name="Grigoriev I.V."/>
            <person name="Hibbett D.S."/>
        </authorList>
    </citation>
    <scope>NUCLEOTIDE SEQUENCE [LARGE SCALE GENOMIC DNA]</scope>
    <source>
        <strain evidence="2 3">TC161</strain>
    </source>
</reference>
<protein>
    <recommendedName>
        <fullName evidence="4">Proteasome assembly chaperone 3</fullName>
    </recommendedName>
</protein>
<feature type="compositionally biased region" description="Acidic residues" evidence="1">
    <location>
        <begin position="127"/>
        <end position="137"/>
    </location>
</feature>
<dbReference type="PANTHER" id="PTHR31051">
    <property type="entry name" value="PROTEASOME ASSEMBLY CHAPERONE 3"/>
    <property type="match status" value="1"/>
</dbReference>
<dbReference type="GO" id="GO:0043248">
    <property type="term" value="P:proteasome assembly"/>
    <property type="evidence" value="ECO:0007669"/>
    <property type="project" value="InterPro"/>
</dbReference>
<evidence type="ECO:0000256" key="1">
    <source>
        <dbReference type="SAM" id="MobiDB-lite"/>
    </source>
</evidence>
<dbReference type="Gene3D" id="3.30.230.90">
    <property type="match status" value="1"/>
</dbReference>
<proteinExistence type="predicted"/>
<dbReference type="PANTHER" id="PTHR31051:SF1">
    <property type="entry name" value="PROTEASOME ASSEMBLY CHAPERONE 3"/>
    <property type="match status" value="1"/>
</dbReference>
<feature type="compositionally biased region" description="Low complexity" evidence="1">
    <location>
        <begin position="34"/>
        <end position="46"/>
    </location>
</feature>
<dbReference type="RefSeq" id="XP_018186895.1">
    <property type="nucleotide sequence ID" value="XM_018333027.1"/>
</dbReference>
<dbReference type="OrthoDB" id="5593278at2759"/>
<feature type="region of interest" description="Disordered" evidence="1">
    <location>
        <begin position="119"/>
        <end position="145"/>
    </location>
</feature>
<dbReference type="AlphaFoldDB" id="A0A165FT34"/>
<feature type="compositionally biased region" description="Pro residues" evidence="1">
    <location>
        <begin position="20"/>
        <end position="33"/>
    </location>
</feature>
<accession>A0A165FT34</accession>
<dbReference type="EMBL" id="KV407461">
    <property type="protein sequence ID" value="KZF21340.1"/>
    <property type="molecule type" value="Genomic_DNA"/>
</dbReference>
<dbReference type="GeneID" id="28898164"/>
<gene>
    <name evidence="2" type="ORF">L228DRAFT_249149</name>
</gene>
<evidence type="ECO:0008006" key="4">
    <source>
        <dbReference type="Google" id="ProtNLM"/>
    </source>
</evidence>
<organism evidence="2 3">
    <name type="scientific">Xylona heveae (strain CBS 132557 / TC161)</name>
    <dbReference type="NCBI Taxonomy" id="1328760"/>
    <lineage>
        <taxon>Eukaryota</taxon>
        <taxon>Fungi</taxon>
        <taxon>Dikarya</taxon>
        <taxon>Ascomycota</taxon>
        <taxon>Pezizomycotina</taxon>
        <taxon>Xylonomycetes</taxon>
        <taxon>Xylonales</taxon>
        <taxon>Xylonaceae</taxon>
        <taxon>Xylona</taxon>
    </lineage>
</organism>
<dbReference type="Proteomes" id="UP000076632">
    <property type="component" value="Unassembled WGS sequence"/>
</dbReference>
<evidence type="ECO:0000313" key="3">
    <source>
        <dbReference type="Proteomes" id="UP000076632"/>
    </source>
</evidence>
<sequence>MSSAPHDIAAESSSAAHPQPDLPALPVPEPPVFVNPNNNNNANSEPFPAPFPAPARHASGTVGGISTEVMCMQFADKILITISQGGRLAQWVHVPLDQSNPTYADTSFLGGHGAGYGAGYDGSGGADGEEEEEEEEAKPDLLPLPHLTPRTILGGTVPERQVLGQLYATQIASSIASRDPEEKRMVVLGLGLEKVEKDSERAREAFFDVMELVLQVV</sequence>
<dbReference type="InterPro" id="IPR053720">
    <property type="entry name" value="Psm_Assembly_Chaperone"/>
</dbReference>
<feature type="region of interest" description="Disordered" evidence="1">
    <location>
        <begin position="1"/>
        <end position="47"/>
    </location>
</feature>
<name>A0A165FT34_XYLHT</name>
<dbReference type="InterPro" id="IPR018788">
    <property type="entry name" value="Proteasome_assmbl_chp_3"/>
</dbReference>
<dbReference type="InParanoid" id="A0A165FT34"/>
<keyword evidence="3" id="KW-1185">Reference proteome</keyword>
<dbReference type="STRING" id="1328760.A0A165FT34"/>
<evidence type="ECO:0000313" key="2">
    <source>
        <dbReference type="EMBL" id="KZF21340.1"/>
    </source>
</evidence>